<protein>
    <submittedName>
        <fullName evidence="1">Uncharacterized protein</fullName>
    </submittedName>
</protein>
<dbReference type="AlphaFoldDB" id="A0A955I773"/>
<gene>
    <name evidence="1" type="ORF">KC675_01230</name>
</gene>
<evidence type="ECO:0000313" key="1">
    <source>
        <dbReference type="EMBL" id="MCA9379781.1"/>
    </source>
</evidence>
<comment type="caution">
    <text evidence="1">The sequence shown here is derived from an EMBL/GenBank/DDBJ whole genome shotgun (WGS) entry which is preliminary data.</text>
</comment>
<proteinExistence type="predicted"/>
<evidence type="ECO:0000313" key="2">
    <source>
        <dbReference type="Proteomes" id="UP000745577"/>
    </source>
</evidence>
<organism evidence="1 2">
    <name type="scientific">Candidatus Dojkabacteria bacterium</name>
    <dbReference type="NCBI Taxonomy" id="2099670"/>
    <lineage>
        <taxon>Bacteria</taxon>
        <taxon>Candidatus Dojkabacteria</taxon>
    </lineage>
</organism>
<sequence length="232" mass="25163">MKLLKIQAAIIALVLITIPFLGINKVEAYTNYKKTVGYSISLERPEVVAKGDKVSIEAKFFNAMNADSYTWNWNVCGKKSTTTTNTWYTSKRIPTKKVGNCVISVDGEALYKGQIVGGEIGDGVIVPGSVTDTVNILPVENVSVMISGPTTAKVGEIFWLESTYSGPMNFNVINWKRTSSGVCKGSGESFTATSKWGKIAKSKGKCSETLNLRVEYANKVVKGTAVQNITIK</sequence>
<dbReference type="EMBL" id="JAGQLL010000012">
    <property type="protein sequence ID" value="MCA9379781.1"/>
    <property type="molecule type" value="Genomic_DNA"/>
</dbReference>
<reference evidence="1" key="1">
    <citation type="submission" date="2020-04" db="EMBL/GenBank/DDBJ databases">
        <authorList>
            <person name="Zhang T."/>
        </authorList>
    </citation>
    <scope>NUCLEOTIDE SEQUENCE</scope>
    <source>
        <strain evidence="1">HKST-UBA15</strain>
    </source>
</reference>
<accession>A0A955I773</accession>
<name>A0A955I773_9BACT</name>
<dbReference type="Proteomes" id="UP000745577">
    <property type="component" value="Unassembled WGS sequence"/>
</dbReference>
<reference evidence="1" key="2">
    <citation type="journal article" date="2021" name="Microbiome">
        <title>Successional dynamics and alternative stable states in a saline activated sludge microbial community over 9 years.</title>
        <authorList>
            <person name="Wang Y."/>
            <person name="Ye J."/>
            <person name="Ju F."/>
            <person name="Liu L."/>
            <person name="Boyd J.A."/>
            <person name="Deng Y."/>
            <person name="Parks D.H."/>
            <person name="Jiang X."/>
            <person name="Yin X."/>
            <person name="Woodcroft B.J."/>
            <person name="Tyson G.W."/>
            <person name="Hugenholtz P."/>
            <person name="Polz M.F."/>
            <person name="Zhang T."/>
        </authorList>
    </citation>
    <scope>NUCLEOTIDE SEQUENCE</scope>
    <source>
        <strain evidence="1">HKST-UBA15</strain>
    </source>
</reference>